<dbReference type="Proteomes" id="UP000839708">
    <property type="component" value="Unassembled WGS sequence"/>
</dbReference>
<feature type="region of interest" description="Disordered" evidence="1">
    <location>
        <begin position="1"/>
        <end position="31"/>
    </location>
</feature>
<organism evidence="2">
    <name type="scientific">Salmonella enterica subsp. enterica serovar Java</name>
    <dbReference type="NCBI Taxonomy" id="224729"/>
    <lineage>
        <taxon>Bacteria</taxon>
        <taxon>Pseudomonadati</taxon>
        <taxon>Pseudomonadota</taxon>
        <taxon>Gammaproteobacteria</taxon>
        <taxon>Enterobacterales</taxon>
        <taxon>Enterobacteriaceae</taxon>
        <taxon>Salmonella</taxon>
    </lineage>
</organism>
<accession>A0A5U8KCX5</accession>
<reference evidence="2" key="1">
    <citation type="submission" date="2018-06" db="EMBL/GenBank/DDBJ databases">
        <authorList>
            <person name="Ashton P.M."/>
            <person name="Dallman T."/>
            <person name="Nair S."/>
            <person name="De Pinna E."/>
            <person name="Peters T."/>
            <person name="Grant K."/>
        </authorList>
    </citation>
    <scope>NUCLEOTIDE SEQUENCE [LARGE SCALE GENOMIC DNA]</scope>
    <source>
        <strain evidence="2">498895</strain>
    </source>
</reference>
<sequence>MWLSQPPESPAAGSWEQAAEVAAEEGNQRRPALRLTPRQLHRRGAMSAGVVTGATGRRIRLRMLQAGFSAIRREKQHHHRDRGGARTFDGDGGA</sequence>
<evidence type="ECO:0000313" key="2">
    <source>
        <dbReference type="EMBL" id="EBR8575437.1"/>
    </source>
</evidence>
<name>A0A5U8KCX5_SALEB</name>
<gene>
    <name evidence="2" type="ORF">DOV67_28860</name>
</gene>
<comment type="caution">
    <text evidence="2">The sequence shown here is derived from an EMBL/GenBank/DDBJ whole genome shotgun (WGS) entry which is preliminary data.</text>
</comment>
<protein>
    <submittedName>
        <fullName evidence="2">Uncharacterized protein</fullName>
    </submittedName>
</protein>
<proteinExistence type="predicted"/>
<dbReference type="AlphaFoldDB" id="A0A5U8KCX5"/>
<feature type="region of interest" description="Disordered" evidence="1">
    <location>
        <begin position="73"/>
        <end position="94"/>
    </location>
</feature>
<evidence type="ECO:0000256" key="1">
    <source>
        <dbReference type="SAM" id="MobiDB-lite"/>
    </source>
</evidence>
<dbReference type="EMBL" id="AAGTQF010000210">
    <property type="protein sequence ID" value="EBR8575437.1"/>
    <property type="molecule type" value="Genomic_DNA"/>
</dbReference>